<dbReference type="EMBL" id="SRMI01000005">
    <property type="protein sequence ID" value="TVY69061.1"/>
    <property type="molecule type" value="Genomic_DNA"/>
</dbReference>
<dbReference type="AlphaFoldDB" id="A0A559L6U1"/>
<evidence type="ECO:0000313" key="1">
    <source>
        <dbReference type="EMBL" id="TVY69061.1"/>
    </source>
</evidence>
<accession>A0A559L6U1</accession>
<dbReference type="Proteomes" id="UP000320707">
    <property type="component" value="Unassembled WGS sequence"/>
</dbReference>
<name>A0A559L6U1_FUSOC</name>
<gene>
    <name evidence="1" type="ORF">Focb16_v000186</name>
</gene>
<organism evidence="1 2">
    <name type="scientific">Fusarium oxysporum f. sp. cubense</name>
    <dbReference type="NCBI Taxonomy" id="61366"/>
    <lineage>
        <taxon>Eukaryota</taxon>
        <taxon>Fungi</taxon>
        <taxon>Dikarya</taxon>
        <taxon>Ascomycota</taxon>
        <taxon>Pezizomycotina</taxon>
        <taxon>Sordariomycetes</taxon>
        <taxon>Hypocreomycetidae</taxon>
        <taxon>Hypocreales</taxon>
        <taxon>Nectriaceae</taxon>
        <taxon>Fusarium</taxon>
        <taxon>Fusarium oxysporum species complex</taxon>
    </lineage>
</organism>
<proteinExistence type="predicted"/>
<comment type="caution">
    <text evidence="1">The sequence shown here is derived from an EMBL/GenBank/DDBJ whole genome shotgun (WGS) entry which is preliminary data.</text>
</comment>
<evidence type="ECO:0000313" key="2">
    <source>
        <dbReference type="Proteomes" id="UP000320707"/>
    </source>
</evidence>
<sequence length="394" mass="45913">MTSQKSQKLKLGHPPVELLFQISGELAKDPSSLSAQDCVESSLYSHALSHIYVPVYYLSDNYCGFRAAVRNADFEAMNRCAKYGGAQDTTRELPKYNGYEKGCQCIAERPHTQHRPIDELLESVYLGKVPTEKGIDALKWLLERHFDMKEQRDQAWYDVNTHCDDFPDFLITMLSKSPDRVYTKGICQMIKLPQSYGYSLPFNMESDTYWYSENADRYLSGITRKPLDVALRSHCPPYLLEVIIRDYTRRRVDFTTTYVDLPAFMQSWAGDYRFTCDEYPVAQQWWKYTDLLETTWGLFLDLMDTSTSWEEQYRGEASDIFEQKIEILIKHHVLNEDEEDMLRSIVEAMRSMNTPTKTSSTAVADDFDAQCCWDTLCSTLIPFKSMHEELHIWR</sequence>
<reference evidence="1 2" key="1">
    <citation type="journal article" date="2019" name="Microbiol. Resour. Announc.">
        <title>High-quality draft genome sequence of Fusarium oxysporum f. sp. cubense strain 160527, a causal agent of Panama disease.</title>
        <authorList>
            <person name="Asai S."/>
            <person name="Ayukawa Y."/>
            <person name="Gan P."/>
            <person name="Masuda S."/>
            <person name="Komatsu K."/>
            <person name="Shirasu K."/>
            <person name="Arie T."/>
        </authorList>
    </citation>
    <scope>NUCLEOTIDE SEQUENCE [LARGE SCALE GENOMIC DNA]</scope>
    <source>
        <strain evidence="1 2">160527</strain>
    </source>
</reference>
<protein>
    <submittedName>
        <fullName evidence="1">Uncharacterized protein</fullName>
    </submittedName>
</protein>